<evidence type="ECO:0000313" key="3">
    <source>
        <dbReference type="Proteomes" id="UP000319836"/>
    </source>
</evidence>
<evidence type="ECO:0000313" key="2">
    <source>
        <dbReference type="EMBL" id="TMQ71209.1"/>
    </source>
</evidence>
<feature type="compositionally biased region" description="Basic and acidic residues" evidence="1">
    <location>
        <begin position="214"/>
        <end position="223"/>
    </location>
</feature>
<comment type="caution">
    <text evidence="2">The sequence shown here is derived from an EMBL/GenBank/DDBJ whole genome shotgun (WGS) entry which is preliminary data.</text>
</comment>
<keyword evidence="2" id="KW-0645">Protease</keyword>
<dbReference type="InterPro" id="IPR013784">
    <property type="entry name" value="Carb-bd-like_fold"/>
</dbReference>
<reference evidence="2 3" key="1">
    <citation type="journal article" date="2019" name="Nat. Microbiol.">
        <title>Mediterranean grassland soil C-N compound turnover is dependent on rainfall and depth, and is mediated by genomically divergent microorganisms.</title>
        <authorList>
            <person name="Diamond S."/>
            <person name="Andeer P.F."/>
            <person name="Li Z."/>
            <person name="Crits-Christoph A."/>
            <person name="Burstein D."/>
            <person name="Anantharaman K."/>
            <person name="Lane K.R."/>
            <person name="Thomas B.C."/>
            <person name="Pan C."/>
            <person name="Northen T.R."/>
            <person name="Banfield J.F."/>
        </authorList>
    </citation>
    <scope>NUCLEOTIDE SEQUENCE [LARGE SCALE GENOMIC DNA]</scope>
    <source>
        <strain evidence="2">WS_10</strain>
    </source>
</reference>
<dbReference type="Gene3D" id="2.60.40.1120">
    <property type="entry name" value="Carboxypeptidase-like, regulatory domain"/>
    <property type="match status" value="1"/>
</dbReference>
<protein>
    <submittedName>
        <fullName evidence="2">Carboxypeptidase regulatory-like domain-containing protein</fullName>
    </submittedName>
</protein>
<dbReference type="AlphaFoldDB" id="A0A538U682"/>
<dbReference type="GO" id="GO:0030246">
    <property type="term" value="F:carbohydrate binding"/>
    <property type="evidence" value="ECO:0007669"/>
    <property type="project" value="InterPro"/>
</dbReference>
<feature type="compositionally biased region" description="Basic residues" evidence="1">
    <location>
        <begin position="252"/>
        <end position="273"/>
    </location>
</feature>
<dbReference type="GO" id="GO:0004180">
    <property type="term" value="F:carboxypeptidase activity"/>
    <property type="evidence" value="ECO:0007669"/>
    <property type="project" value="UniProtKB-KW"/>
</dbReference>
<accession>A0A538U682</accession>
<dbReference type="Proteomes" id="UP000319836">
    <property type="component" value="Unassembled WGS sequence"/>
</dbReference>
<keyword evidence="2" id="KW-0121">Carboxypeptidase</keyword>
<dbReference type="SUPFAM" id="SSF49452">
    <property type="entry name" value="Starch-binding domain-like"/>
    <property type="match status" value="1"/>
</dbReference>
<name>A0A538U682_UNCEI</name>
<gene>
    <name evidence="2" type="ORF">E6K80_06260</name>
</gene>
<sequence length="314" mass="35650">MAVSGSRRLRRERRFFRSERRAMPMSRKAPWAVMLAVLFATSVLTGSITLAGTTGKLVGKVTNEKKEPLAGVNVRIESQRVGAVTNENGEYSIIGVLGGTYPVRADLMGYAPFVANNVTITPDFTTELSPGQRHPTAPAEGRHGQRSIPHRRRHLEAAGARLQGSRSPASGSRELRAQHRPRIQQRTHPDPARRSSQRDRVLRRRVLAAGSADGKLDHRDQQQCHRRGRAAQRWFQRGIRPHHVGRGERHHEGRRRALQRQRRGRVRQPRWHRGQAPELEGLRLQPLRRRLRRPARSRQGMGKLLPERRAPLAA</sequence>
<evidence type="ECO:0000256" key="1">
    <source>
        <dbReference type="SAM" id="MobiDB-lite"/>
    </source>
</evidence>
<feature type="compositionally biased region" description="Basic and acidic residues" evidence="1">
    <location>
        <begin position="187"/>
        <end position="200"/>
    </location>
</feature>
<feature type="region of interest" description="Disordered" evidence="1">
    <location>
        <begin position="125"/>
        <end position="230"/>
    </location>
</feature>
<feature type="compositionally biased region" description="Basic residues" evidence="1">
    <location>
        <begin position="144"/>
        <end position="154"/>
    </location>
</feature>
<proteinExistence type="predicted"/>
<dbReference type="Pfam" id="PF13620">
    <property type="entry name" value="CarboxypepD_reg"/>
    <property type="match status" value="1"/>
</dbReference>
<organism evidence="2 3">
    <name type="scientific">Eiseniibacteriota bacterium</name>
    <dbReference type="NCBI Taxonomy" id="2212470"/>
    <lineage>
        <taxon>Bacteria</taxon>
        <taxon>Candidatus Eiseniibacteriota</taxon>
    </lineage>
</organism>
<feature type="compositionally biased region" description="Basic residues" evidence="1">
    <location>
        <begin position="286"/>
        <end position="296"/>
    </location>
</feature>
<feature type="region of interest" description="Disordered" evidence="1">
    <location>
        <begin position="244"/>
        <end position="314"/>
    </location>
</feature>
<dbReference type="EMBL" id="VBPA01000142">
    <property type="protein sequence ID" value="TMQ71209.1"/>
    <property type="molecule type" value="Genomic_DNA"/>
</dbReference>
<feature type="compositionally biased region" description="Basic and acidic residues" evidence="1">
    <location>
        <begin position="305"/>
        <end position="314"/>
    </location>
</feature>
<keyword evidence="2" id="KW-0378">Hydrolase</keyword>